<protein>
    <submittedName>
        <fullName evidence="2">Uncharacterized protein</fullName>
    </submittedName>
</protein>
<dbReference type="Proteomes" id="UP001165363">
    <property type="component" value="Unassembled WGS sequence"/>
</dbReference>
<reference evidence="2" key="1">
    <citation type="submission" date="2022-05" db="EMBL/GenBank/DDBJ databases">
        <authorList>
            <person name="Jo J.-H."/>
            <person name="Im W.-T."/>
        </authorList>
    </citation>
    <scope>NUCLEOTIDE SEQUENCE</scope>
    <source>
        <strain evidence="2">SE158</strain>
    </source>
</reference>
<keyword evidence="1" id="KW-0472">Membrane</keyword>
<organism evidence="2 3">
    <name type="scientific">Sphingomonas alba</name>
    <dbReference type="NCBI Taxonomy" id="2908208"/>
    <lineage>
        <taxon>Bacteria</taxon>
        <taxon>Pseudomonadati</taxon>
        <taxon>Pseudomonadota</taxon>
        <taxon>Alphaproteobacteria</taxon>
        <taxon>Sphingomonadales</taxon>
        <taxon>Sphingomonadaceae</taxon>
        <taxon>Sphingomonas</taxon>
    </lineage>
</organism>
<dbReference type="EMBL" id="JAMGBD010000002">
    <property type="protein sequence ID" value="MCL6684577.1"/>
    <property type="molecule type" value="Genomic_DNA"/>
</dbReference>
<dbReference type="RefSeq" id="WP_249848983.1">
    <property type="nucleotide sequence ID" value="NZ_JAMGBD010000002.1"/>
</dbReference>
<evidence type="ECO:0000313" key="3">
    <source>
        <dbReference type="Proteomes" id="UP001165363"/>
    </source>
</evidence>
<evidence type="ECO:0000313" key="2">
    <source>
        <dbReference type="EMBL" id="MCL6684577.1"/>
    </source>
</evidence>
<keyword evidence="1" id="KW-1133">Transmembrane helix</keyword>
<comment type="caution">
    <text evidence="2">The sequence shown here is derived from an EMBL/GenBank/DDBJ whole genome shotgun (WGS) entry which is preliminary data.</text>
</comment>
<proteinExistence type="predicted"/>
<feature type="transmembrane region" description="Helical" evidence="1">
    <location>
        <begin position="99"/>
        <end position="120"/>
    </location>
</feature>
<feature type="transmembrane region" description="Helical" evidence="1">
    <location>
        <begin position="51"/>
        <end position="79"/>
    </location>
</feature>
<accession>A0ABT0RQ38</accession>
<sequence length="184" mass="19556">MAAVDTLKTWVVRTPLTGRLAALSAIAALTSATAVRATVDGIVTGCEFTPYLPFVLLSAIFLRWWQAALIALLSVPILGLSFIGAPGKLLHSDCFQSSAAIFLAASAAMIGLVMIVRGLFHALHRPGEDESEGGVVFSLEDGEVWASWYGQGQPVLLGSEDKVSTMMHDFLAQLEVGRRLNGGK</sequence>
<keyword evidence="3" id="KW-1185">Reference proteome</keyword>
<evidence type="ECO:0000256" key="1">
    <source>
        <dbReference type="SAM" id="Phobius"/>
    </source>
</evidence>
<keyword evidence="1" id="KW-0812">Transmembrane</keyword>
<gene>
    <name evidence="2" type="ORF">LZ536_11805</name>
</gene>
<name>A0ABT0RQ38_9SPHN</name>